<keyword evidence="2" id="KW-0645">Protease</keyword>
<accession>A0A5C4W4I3</accession>
<gene>
    <name evidence="6" type="ORF">FH608_028395</name>
</gene>
<dbReference type="PANTHER" id="PTHR11802">
    <property type="entry name" value="SERINE PROTEASE FAMILY S10 SERINE CARBOXYPEPTIDASE"/>
    <property type="match status" value="1"/>
</dbReference>
<protein>
    <submittedName>
        <fullName evidence="6">Peptidase S10</fullName>
    </submittedName>
</protein>
<dbReference type="EMBL" id="VDLX02000011">
    <property type="protein sequence ID" value="KAB8191876.1"/>
    <property type="molecule type" value="Genomic_DNA"/>
</dbReference>
<evidence type="ECO:0000256" key="3">
    <source>
        <dbReference type="ARBA" id="ARBA00022729"/>
    </source>
</evidence>
<keyword evidence="3" id="KW-0732">Signal</keyword>
<dbReference type="GO" id="GO:0006508">
    <property type="term" value="P:proteolysis"/>
    <property type="evidence" value="ECO:0007669"/>
    <property type="project" value="UniProtKB-KW"/>
</dbReference>
<comment type="caution">
    <text evidence="6">The sequence shown here is derived from an EMBL/GenBank/DDBJ whole genome shotgun (WGS) entry which is preliminary data.</text>
</comment>
<dbReference type="Pfam" id="PF00450">
    <property type="entry name" value="Peptidase_S10"/>
    <property type="match status" value="1"/>
</dbReference>
<keyword evidence="7" id="KW-1185">Reference proteome</keyword>
<keyword evidence="5" id="KW-0325">Glycoprotein</keyword>
<reference evidence="6 7" key="1">
    <citation type="submission" date="2019-10" db="EMBL/GenBank/DDBJ databases">
        <title>Nonomuraea sp. nov., isolated from Phyllanthus amarus.</title>
        <authorList>
            <person name="Klykleung N."/>
            <person name="Tanasupawat S."/>
        </authorList>
    </citation>
    <scope>NUCLEOTIDE SEQUENCE [LARGE SCALE GENOMIC DNA]</scope>
    <source>
        <strain evidence="6 7">PA1-10</strain>
    </source>
</reference>
<dbReference type="GO" id="GO:0004185">
    <property type="term" value="F:serine-type carboxypeptidase activity"/>
    <property type="evidence" value="ECO:0007669"/>
    <property type="project" value="InterPro"/>
</dbReference>
<evidence type="ECO:0000256" key="4">
    <source>
        <dbReference type="ARBA" id="ARBA00022801"/>
    </source>
</evidence>
<keyword evidence="1" id="KW-0121">Carboxypeptidase</keyword>
<proteinExistence type="predicted"/>
<dbReference type="Proteomes" id="UP000312512">
    <property type="component" value="Unassembled WGS sequence"/>
</dbReference>
<dbReference type="OrthoDB" id="9770107at2"/>
<dbReference type="Gene3D" id="3.40.50.1820">
    <property type="entry name" value="alpha/beta hydrolase"/>
    <property type="match status" value="1"/>
</dbReference>
<keyword evidence="4" id="KW-0378">Hydrolase</keyword>
<sequence>MRWLREDHDMPKRYMSRHSTVVRDAPVDFTATADRLPIAGDAGRPLGEAWTFAYVRDAAEVERPVLFLFNGGPGCSSVWLHLGGLGPWRAAVPGDLDAAPVARDTLAVSPDALIDTADLVFVDPIDTGFGRLADGVDPAAISGAERDAAITAQIVRSWLERHHRLESPVHLLGESYGTIRAALTATALLTAEEPVVVSGVAMLGQCVNAQETTQRPGNPAGFVAALPLLAAAAWYHGKGAHGALALDEVVRRAHAFAVGDYAAALLGGAMPDAVVERLAGFTGLGQAELRARRLRVDTQEFRTLLLADRGLVLGLTDARYTLPVPAGAGEPQVDAASVRLDPVFYAAARRLFTEHLGIPRKRRYRIAVAAHERWNYLESAAVSRFGGSAMPSPFAVFDYPAHLAALLRANAGARLFFGTGYFDTLTTVGSLEHLRAQYGLPAARLSEGRYPAGHMMYTDPAGLAALSADLRAFIGGGAA</sequence>
<evidence type="ECO:0000313" key="6">
    <source>
        <dbReference type="EMBL" id="KAB8191876.1"/>
    </source>
</evidence>
<dbReference type="PANTHER" id="PTHR11802:SF3">
    <property type="entry name" value="RETINOID-INDUCIBLE SERINE CARBOXYPEPTIDASE"/>
    <property type="match status" value="1"/>
</dbReference>
<evidence type="ECO:0000256" key="1">
    <source>
        <dbReference type="ARBA" id="ARBA00022645"/>
    </source>
</evidence>
<name>A0A5C4W4I3_9ACTN</name>
<organism evidence="6 7">
    <name type="scientific">Nonomuraea phyllanthi</name>
    <dbReference type="NCBI Taxonomy" id="2219224"/>
    <lineage>
        <taxon>Bacteria</taxon>
        <taxon>Bacillati</taxon>
        <taxon>Actinomycetota</taxon>
        <taxon>Actinomycetes</taxon>
        <taxon>Streptosporangiales</taxon>
        <taxon>Streptosporangiaceae</taxon>
        <taxon>Nonomuraea</taxon>
    </lineage>
</organism>
<evidence type="ECO:0000256" key="5">
    <source>
        <dbReference type="ARBA" id="ARBA00023180"/>
    </source>
</evidence>
<dbReference type="AlphaFoldDB" id="A0A5C4W4I3"/>
<evidence type="ECO:0000313" key="7">
    <source>
        <dbReference type="Proteomes" id="UP000312512"/>
    </source>
</evidence>
<evidence type="ECO:0000256" key="2">
    <source>
        <dbReference type="ARBA" id="ARBA00022670"/>
    </source>
</evidence>
<dbReference type="SUPFAM" id="SSF53474">
    <property type="entry name" value="alpha/beta-Hydrolases"/>
    <property type="match status" value="1"/>
</dbReference>
<dbReference type="InterPro" id="IPR029058">
    <property type="entry name" value="AB_hydrolase_fold"/>
</dbReference>
<dbReference type="InterPro" id="IPR001563">
    <property type="entry name" value="Peptidase_S10"/>
</dbReference>